<evidence type="ECO:0000256" key="3">
    <source>
        <dbReference type="SAM" id="Coils"/>
    </source>
</evidence>
<dbReference type="InterPro" id="IPR008983">
    <property type="entry name" value="Tumour_necrosis_fac-like_dom"/>
</dbReference>
<feature type="domain" description="C1q" evidence="6">
    <location>
        <begin position="341"/>
        <end position="470"/>
    </location>
</feature>
<dbReference type="AlphaFoldDB" id="A0A8B8A735"/>
<keyword evidence="3" id="KW-0175">Coiled coil</keyword>
<evidence type="ECO:0000256" key="1">
    <source>
        <dbReference type="ARBA" id="ARBA00004613"/>
    </source>
</evidence>
<gene>
    <name evidence="8" type="primary">LOC111099797</name>
</gene>
<feature type="region of interest" description="Disordered" evidence="4">
    <location>
        <begin position="20"/>
        <end position="39"/>
    </location>
</feature>
<dbReference type="Gene3D" id="2.60.120.40">
    <property type="match status" value="1"/>
</dbReference>
<dbReference type="Proteomes" id="UP000694844">
    <property type="component" value="Chromosome 6"/>
</dbReference>
<feature type="coiled-coil region" evidence="3">
    <location>
        <begin position="99"/>
        <end position="171"/>
    </location>
</feature>
<evidence type="ECO:0000256" key="5">
    <source>
        <dbReference type="SAM" id="SignalP"/>
    </source>
</evidence>
<sequence length="470" mass="53041">MLSYLFLAILFVARTHSLSSVTDDKAQPTGPDGQTTTCRCRSEDAQSDILRQLLNQETLIRMALDRKVSDLVNDMADMKKYVQTSTKQPRTPKEIDTNNQQLQDGKREIETNKQQLQDAKREIETNKQQLQDAKREIETNNQQLQDAKAEIVSLRNEVLLLKNENRKSKADALEFQEKINVRFVTAEENITQVVNSQEQFNTNLNERFEAFQTSTSYNIVDIQTKMDVLNMSLMDLKNQTTKLNTSLPEAIDKKLTDVSAHWNRSLSELNHRFVYTWSKLDNDHANKMAQLSDGINTSINVVKAEVNQSQKAQLELSSAVSSVVSSLEAIRQNMSLLNGPAKDTPVSFTAGMTTYSYTWEGDILVFPHVITNKGQGYSSSSGKFTAPKDGTYVFTLTVVSYLNTYLRLDIVHDGVSKVRTYSHNSASFQTGTNLVVLELDRGDAVWVQRDRGQGYFTNSVPLTTFSGFIL</sequence>
<feature type="chain" id="PRO_5034063229" evidence="5">
    <location>
        <begin position="18"/>
        <end position="470"/>
    </location>
</feature>
<accession>A0A8B8A735</accession>
<dbReference type="PRINTS" id="PR00007">
    <property type="entry name" value="COMPLEMNTC1Q"/>
</dbReference>
<dbReference type="OrthoDB" id="10071402at2759"/>
<dbReference type="GO" id="GO:0005576">
    <property type="term" value="C:extracellular region"/>
    <property type="evidence" value="ECO:0007669"/>
    <property type="project" value="UniProtKB-SubCell"/>
</dbReference>
<protein>
    <submittedName>
        <fullName evidence="8">Myosin-3-like</fullName>
    </submittedName>
</protein>
<dbReference type="PANTHER" id="PTHR15427">
    <property type="entry name" value="EMILIN ELASTIN MICROFIBRIL INTERFACE-LOCATED PROTEIN ELASTIN MICROFIBRIL INTERFACER"/>
    <property type="match status" value="1"/>
</dbReference>
<dbReference type="SMART" id="SM00110">
    <property type="entry name" value="C1Q"/>
    <property type="match status" value="1"/>
</dbReference>
<evidence type="ECO:0000259" key="6">
    <source>
        <dbReference type="PROSITE" id="PS50871"/>
    </source>
</evidence>
<name>A0A8B8A735_CRAVI</name>
<dbReference type="PROSITE" id="PS50871">
    <property type="entry name" value="C1Q"/>
    <property type="match status" value="1"/>
</dbReference>
<dbReference type="InterPro" id="IPR050392">
    <property type="entry name" value="Collagen/C1q_domain"/>
</dbReference>
<dbReference type="InterPro" id="IPR001073">
    <property type="entry name" value="C1q_dom"/>
</dbReference>
<reference evidence="8" key="1">
    <citation type="submission" date="2025-08" db="UniProtKB">
        <authorList>
            <consortium name="RefSeq"/>
        </authorList>
    </citation>
    <scope>IDENTIFICATION</scope>
    <source>
        <tissue evidence="8">Whole sample</tissue>
    </source>
</reference>
<dbReference type="Pfam" id="PF00386">
    <property type="entry name" value="C1q"/>
    <property type="match status" value="1"/>
</dbReference>
<evidence type="ECO:0000256" key="4">
    <source>
        <dbReference type="SAM" id="MobiDB-lite"/>
    </source>
</evidence>
<feature type="signal peptide" evidence="5">
    <location>
        <begin position="1"/>
        <end position="17"/>
    </location>
</feature>
<dbReference type="SUPFAM" id="SSF49842">
    <property type="entry name" value="TNF-like"/>
    <property type="match status" value="1"/>
</dbReference>
<evidence type="ECO:0000313" key="8">
    <source>
        <dbReference type="RefSeq" id="XP_022286970.1"/>
    </source>
</evidence>
<dbReference type="PANTHER" id="PTHR15427:SF50">
    <property type="entry name" value="COMPLEMENT C1Q TUMOR NECROSIS FACTOR-RELATED PROTEIN 2-LIKE"/>
    <property type="match status" value="1"/>
</dbReference>
<keyword evidence="5" id="KW-0732">Signal</keyword>
<evidence type="ECO:0000313" key="7">
    <source>
        <dbReference type="Proteomes" id="UP000694844"/>
    </source>
</evidence>
<dbReference type="KEGG" id="cvn:111099797"/>
<comment type="subcellular location">
    <subcellularLocation>
        <location evidence="1">Secreted</location>
    </subcellularLocation>
</comment>
<organism evidence="7 8">
    <name type="scientific">Crassostrea virginica</name>
    <name type="common">Eastern oyster</name>
    <dbReference type="NCBI Taxonomy" id="6565"/>
    <lineage>
        <taxon>Eukaryota</taxon>
        <taxon>Metazoa</taxon>
        <taxon>Spiralia</taxon>
        <taxon>Lophotrochozoa</taxon>
        <taxon>Mollusca</taxon>
        <taxon>Bivalvia</taxon>
        <taxon>Autobranchia</taxon>
        <taxon>Pteriomorphia</taxon>
        <taxon>Ostreida</taxon>
        <taxon>Ostreoidea</taxon>
        <taxon>Ostreidae</taxon>
        <taxon>Crassostrea</taxon>
    </lineage>
</organism>
<proteinExistence type="predicted"/>
<evidence type="ECO:0000256" key="2">
    <source>
        <dbReference type="ARBA" id="ARBA00022525"/>
    </source>
</evidence>
<keyword evidence="2" id="KW-0964">Secreted</keyword>
<dbReference type="RefSeq" id="XP_022286970.1">
    <property type="nucleotide sequence ID" value="XM_022431262.1"/>
</dbReference>
<dbReference type="GeneID" id="111099797"/>
<keyword evidence="7" id="KW-1185">Reference proteome</keyword>